<organism evidence="1 2">
    <name type="scientific">Trametes sanguinea</name>
    <dbReference type="NCBI Taxonomy" id="158606"/>
    <lineage>
        <taxon>Eukaryota</taxon>
        <taxon>Fungi</taxon>
        <taxon>Dikarya</taxon>
        <taxon>Basidiomycota</taxon>
        <taxon>Agaricomycotina</taxon>
        <taxon>Agaricomycetes</taxon>
        <taxon>Polyporales</taxon>
        <taxon>Polyporaceae</taxon>
        <taxon>Trametes</taxon>
    </lineage>
</organism>
<reference evidence="1" key="1">
    <citation type="submission" date="2022-08" db="EMBL/GenBank/DDBJ databases">
        <title>Genome Sequence of Pycnoporus sanguineus.</title>
        <authorList>
            <person name="Buettner E."/>
        </authorList>
    </citation>
    <scope>NUCLEOTIDE SEQUENCE</scope>
    <source>
        <strain evidence="1">CG-C14</strain>
    </source>
</reference>
<dbReference type="EMBL" id="JANSHE010001722">
    <property type="protein sequence ID" value="KAJ3001386.1"/>
    <property type="molecule type" value="Genomic_DNA"/>
</dbReference>
<keyword evidence="2" id="KW-1185">Reference proteome</keyword>
<protein>
    <submittedName>
        <fullName evidence="1">Uncharacterized protein</fullName>
    </submittedName>
</protein>
<proteinExistence type="predicted"/>
<accession>A0ACC1PSQ0</accession>
<name>A0ACC1PSQ0_9APHY</name>
<gene>
    <name evidence="1" type="ORF">NUW54_g6455</name>
</gene>
<evidence type="ECO:0000313" key="2">
    <source>
        <dbReference type="Proteomes" id="UP001144978"/>
    </source>
</evidence>
<dbReference type="Proteomes" id="UP001144978">
    <property type="component" value="Unassembled WGS sequence"/>
</dbReference>
<evidence type="ECO:0000313" key="1">
    <source>
        <dbReference type="EMBL" id="KAJ3001386.1"/>
    </source>
</evidence>
<sequence>MSSRARGCESWFRNDQEHVLLTESYVRLTEARPQHLRALMRAESEPRRSPYVGHSSPAVATQDTLLTRLRPTTADYDGNPFGHWHVRSTGPSDGEVDEALMLQEPSDVLTPRQEEATIPVLGGKTEVRRLK</sequence>
<comment type="caution">
    <text evidence="1">The sequence shown here is derived from an EMBL/GenBank/DDBJ whole genome shotgun (WGS) entry which is preliminary data.</text>
</comment>